<dbReference type="InterPro" id="IPR036388">
    <property type="entry name" value="WH-like_DNA-bd_sf"/>
</dbReference>
<dbReference type="PANTHER" id="PTHR30146">
    <property type="entry name" value="LACI-RELATED TRANSCRIPTIONAL REPRESSOR"/>
    <property type="match status" value="1"/>
</dbReference>
<protein>
    <submittedName>
        <fullName evidence="5">GntR family transcriptional regulator, arabinose operon transcriptional repressor</fullName>
    </submittedName>
</protein>
<dbReference type="PRINTS" id="PR00035">
    <property type="entry name" value="HTHGNTR"/>
</dbReference>
<dbReference type="InterPro" id="IPR046335">
    <property type="entry name" value="LacI/GalR-like_sensor"/>
</dbReference>
<dbReference type="SUPFAM" id="SSF53822">
    <property type="entry name" value="Periplasmic binding protein-like I"/>
    <property type="match status" value="1"/>
</dbReference>
<keyword evidence="1" id="KW-0805">Transcription regulation</keyword>
<accession>A0A1H6KHQ4</accession>
<evidence type="ECO:0000313" key="6">
    <source>
        <dbReference type="Proteomes" id="UP000183190"/>
    </source>
</evidence>
<dbReference type="Proteomes" id="UP000183190">
    <property type="component" value="Unassembled WGS sequence"/>
</dbReference>
<dbReference type="Gene3D" id="1.10.10.10">
    <property type="entry name" value="Winged helix-like DNA-binding domain superfamily/Winged helix DNA-binding domain"/>
    <property type="match status" value="1"/>
</dbReference>
<dbReference type="OrthoDB" id="9813468at2"/>
<keyword evidence="3" id="KW-0804">Transcription</keyword>
<dbReference type="Gene3D" id="3.40.50.2300">
    <property type="match status" value="2"/>
</dbReference>
<dbReference type="AlphaFoldDB" id="A0A1H6KHQ4"/>
<dbReference type="InterPro" id="IPR033532">
    <property type="entry name" value="AraR_ligand_bind_dom"/>
</dbReference>
<dbReference type="CDD" id="cd01541">
    <property type="entry name" value="PBP1_AraR"/>
    <property type="match status" value="1"/>
</dbReference>
<gene>
    <name evidence="5" type="ORF">SAMN02910265_02321</name>
</gene>
<dbReference type="InterPro" id="IPR028082">
    <property type="entry name" value="Peripla_BP_I"/>
</dbReference>
<dbReference type="GO" id="GO:0000976">
    <property type="term" value="F:transcription cis-regulatory region binding"/>
    <property type="evidence" value="ECO:0007669"/>
    <property type="project" value="TreeGrafter"/>
</dbReference>
<dbReference type="SMART" id="SM00345">
    <property type="entry name" value="HTH_GNTR"/>
    <property type="match status" value="1"/>
</dbReference>
<proteinExistence type="predicted"/>
<evidence type="ECO:0000256" key="3">
    <source>
        <dbReference type="ARBA" id="ARBA00023163"/>
    </source>
</evidence>
<dbReference type="PANTHER" id="PTHR30146:SF150">
    <property type="entry name" value="ARABINOSE METABOLISM TRANSCRIPTIONAL REPRESSOR"/>
    <property type="match status" value="1"/>
</dbReference>
<dbReference type="InterPro" id="IPR000524">
    <property type="entry name" value="Tscrpt_reg_HTH_GntR"/>
</dbReference>
<sequence>MEDYKYLAIVEWTKKYISTRELKPKDRFLTEKELCEIHGVSRQTVRQALSCLEKENIICRVRGSGAFVSSGYTKSEPAAGQIRNIGVISTYFNDYIFPNIVTGIESVLNDSGYSMQLAITHNRGAEERQALQSMISGGVQGLIVEPSKSALPNPNMDLYEELKIKNIPVVFFNAKYPWSDCPCVSLDDEAAGRIATDRVFDCGHKKIAGIFALDDIQGHKRYSGFTKSCIVHGIRNAEDNVMWFATSDKNSVFTSGCTRLLELISESTAFVCYNDNIAIKLLKFCKEHNISVPDDLSVIGIDDSKFASICDVPLTTVVHPQRKLGEAAAEKLIDLINTYPSDSGDIIFPPELRVRESVKSI</sequence>
<dbReference type="RefSeq" id="WP_074717518.1">
    <property type="nucleotide sequence ID" value="NZ_FNWV01000008.1"/>
</dbReference>
<dbReference type="PROSITE" id="PS50949">
    <property type="entry name" value="HTH_GNTR"/>
    <property type="match status" value="1"/>
</dbReference>
<dbReference type="GO" id="GO:0003700">
    <property type="term" value="F:DNA-binding transcription factor activity"/>
    <property type="evidence" value="ECO:0007669"/>
    <property type="project" value="InterPro"/>
</dbReference>
<dbReference type="Pfam" id="PF00392">
    <property type="entry name" value="GntR"/>
    <property type="match status" value="1"/>
</dbReference>
<evidence type="ECO:0000259" key="4">
    <source>
        <dbReference type="PROSITE" id="PS50949"/>
    </source>
</evidence>
<evidence type="ECO:0000256" key="2">
    <source>
        <dbReference type="ARBA" id="ARBA00023125"/>
    </source>
</evidence>
<dbReference type="SUPFAM" id="SSF46785">
    <property type="entry name" value="Winged helix' DNA-binding domain"/>
    <property type="match status" value="1"/>
</dbReference>
<dbReference type="EMBL" id="FNWV01000008">
    <property type="protein sequence ID" value="SEH72257.1"/>
    <property type="molecule type" value="Genomic_DNA"/>
</dbReference>
<dbReference type="CDD" id="cd07377">
    <property type="entry name" value="WHTH_GntR"/>
    <property type="match status" value="1"/>
</dbReference>
<dbReference type="InterPro" id="IPR036390">
    <property type="entry name" value="WH_DNA-bd_sf"/>
</dbReference>
<dbReference type="Pfam" id="PF13377">
    <property type="entry name" value="Peripla_BP_3"/>
    <property type="match status" value="1"/>
</dbReference>
<evidence type="ECO:0000313" key="5">
    <source>
        <dbReference type="EMBL" id="SEH72257.1"/>
    </source>
</evidence>
<feature type="domain" description="HTH gntR-type" evidence="4">
    <location>
        <begin position="3"/>
        <end position="71"/>
    </location>
</feature>
<name>A0A1H6KHQ4_RUMFL</name>
<keyword evidence="2" id="KW-0238">DNA-binding</keyword>
<organism evidence="5 6">
    <name type="scientific">Ruminococcus flavefaciens</name>
    <dbReference type="NCBI Taxonomy" id="1265"/>
    <lineage>
        <taxon>Bacteria</taxon>
        <taxon>Bacillati</taxon>
        <taxon>Bacillota</taxon>
        <taxon>Clostridia</taxon>
        <taxon>Eubacteriales</taxon>
        <taxon>Oscillospiraceae</taxon>
        <taxon>Ruminococcus</taxon>
    </lineage>
</organism>
<evidence type="ECO:0000256" key="1">
    <source>
        <dbReference type="ARBA" id="ARBA00023015"/>
    </source>
</evidence>
<reference evidence="5 6" key="1">
    <citation type="submission" date="2016-10" db="EMBL/GenBank/DDBJ databases">
        <authorList>
            <person name="de Groot N.N."/>
        </authorList>
    </citation>
    <scope>NUCLEOTIDE SEQUENCE [LARGE SCALE GENOMIC DNA]</scope>
    <source>
        <strain evidence="5 6">YAD2003</strain>
    </source>
</reference>